<feature type="transmembrane region" description="Helical" evidence="2">
    <location>
        <begin position="622"/>
        <end position="641"/>
    </location>
</feature>
<evidence type="ECO:0000313" key="3">
    <source>
        <dbReference type="EMBL" id="PYI14650.1"/>
    </source>
</evidence>
<reference evidence="3 4" key="1">
    <citation type="submission" date="2018-02" db="EMBL/GenBank/DDBJ databases">
        <title>The genomes of Aspergillus section Nigri reveals drivers in fungal speciation.</title>
        <authorList>
            <consortium name="DOE Joint Genome Institute"/>
            <person name="Vesth T.C."/>
            <person name="Nybo J."/>
            <person name="Theobald S."/>
            <person name="Brandl J."/>
            <person name="Frisvad J.C."/>
            <person name="Nielsen K.F."/>
            <person name="Lyhne E.K."/>
            <person name="Kogle M.E."/>
            <person name="Kuo A."/>
            <person name="Riley R."/>
            <person name="Clum A."/>
            <person name="Nolan M."/>
            <person name="Lipzen A."/>
            <person name="Salamov A."/>
            <person name="Henrissat B."/>
            <person name="Wiebenga A."/>
            <person name="De vries R.P."/>
            <person name="Grigoriev I.V."/>
            <person name="Mortensen U.H."/>
            <person name="Andersen M.R."/>
            <person name="Baker S.E."/>
        </authorList>
    </citation>
    <scope>NUCLEOTIDE SEQUENCE [LARGE SCALE GENOMIC DNA]</scope>
    <source>
        <strain evidence="3 4">CBS 115571</strain>
    </source>
</reference>
<gene>
    <name evidence="3" type="ORF">BO99DRAFT_437138</name>
</gene>
<protein>
    <submittedName>
        <fullName evidence="3">Uncharacterized protein</fullName>
    </submittedName>
</protein>
<evidence type="ECO:0000313" key="4">
    <source>
        <dbReference type="Proteomes" id="UP000249829"/>
    </source>
</evidence>
<dbReference type="EMBL" id="KZ825206">
    <property type="protein sequence ID" value="PYI14650.1"/>
    <property type="molecule type" value="Genomic_DNA"/>
</dbReference>
<feature type="compositionally biased region" description="Low complexity" evidence="1">
    <location>
        <begin position="461"/>
        <end position="478"/>
    </location>
</feature>
<evidence type="ECO:0000256" key="2">
    <source>
        <dbReference type="SAM" id="Phobius"/>
    </source>
</evidence>
<keyword evidence="2" id="KW-0812">Transmembrane</keyword>
<feature type="compositionally biased region" description="Low complexity" evidence="1">
    <location>
        <begin position="271"/>
        <end position="286"/>
    </location>
</feature>
<feature type="region of interest" description="Disordered" evidence="1">
    <location>
        <begin position="258"/>
        <end position="295"/>
    </location>
</feature>
<keyword evidence="2" id="KW-0472">Membrane</keyword>
<dbReference type="Proteomes" id="UP000249829">
    <property type="component" value="Unassembled WGS sequence"/>
</dbReference>
<accession>A0A2V5HF83</accession>
<name>A0A2V5HF83_ASPV1</name>
<dbReference type="AlphaFoldDB" id="A0A2V5HF83"/>
<keyword evidence="2" id="KW-1133">Transmembrane helix</keyword>
<dbReference type="OMA" id="SWPISER"/>
<keyword evidence="4" id="KW-1185">Reference proteome</keyword>
<evidence type="ECO:0000256" key="1">
    <source>
        <dbReference type="SAM" id="MobiDB-lite"/>
    </source>
</evidence>
<feature type="region of interest" description="Disordered" evidence="1">
    <location>
        <begin position="1"/>
        <end position="69"/>
    </location>
</feature>
<sequence length="686" mass="77131">MSAPSMANLASKNPIIPSSSHVHRASVRRKHPGDDDLVSPRLIPLDGPKGSADEYPSQKMGIFSGSVKQPSKEELDNAVRKAIEEIAALLRHDTTPAVAAAAAVPATRKSSLLSSIERYEEDDLDDVFDDLIQTGWGYSSCSDGLSEDQIWDDEEDSTISQAMGSSLCTSSIVETDLDNLTHEALQDHQYECDADARSAYGAHRTQSYVHTMPAPAPYPYISPSPWARFLSEKAEIHRAREVMLRNYEQYELGEEKRRIQRAIQSRSHVHTTASPTPSTGPSPSSRSLEEETGVHRLRQEMLRNNHQYELREEKRRIQRAIQSWSHVHTTASPTPSTGPSPPSRSFAEEFLFHLANINAKQDQIMAAQRSWPISERQKALLNAQQALLTEQQALLDDQKVMIADQQALLADQKTLLFDQLALLADQQGMITSQEAVIRALESQQDSNLAIDPPMLAPPPSTNSTRPSTSAPTRVPTPSNIYNSYQVPESRLCRPPASTAAKTCPARALCTKRWEPYVSEREQHGIDNSGSDPDYKYYKNYWDYDYYDDWNYDDYDYISNYNKDDDDNYFDCSSFQEPEEEINNTPNDGEYVIIKNKANNANENSSNANNSNLPKRPVNPVPLAPAMGCFFILGCFLLYTLVTTSYLDLVSRLCHLISRRPSPGFQLLWAVLSYGYQMLIRDYPPHV</sequence>
<feature type="compositionally biased region" description="Basic residues" evidence="1">
    <location>
        <begin position="21"/>
        <end position="31"/>
    </location>
</feature>
<organism evidence="3 4">
    <name type="scientific">Aspergillus violaceofuscus (strain CBS 115571)</name>
    <dbReference type="NCBI Taxonomy" id="1450538"/>
    <lineage>
        <taxon>Eukaryota</taxon>
        <taxon>Fungi</taxon>
        <taxon>Dikarya</taxon>
        <taxon>Ascomycota</taxon>
        <taxon>Pezizomycotina</taxon>
        <taxon>Eurotiomycetes</taxon>
        <taxon>Eurotiomycetidae</taxon>
        <taxon>Eurotiales</taxon>
        <taxon>Aspergillaceae</taxon>
        <taxon>Aspergillus</taxon>
    </lineage>
</organism>
<feature type="region of interest" description="Disordered" evidence="1">
    <location>
        <begin position="448"/>
        <end position="480"/>
    </location>
</feature>
<proteinExistence type="predicted"/>